<dbReference type="EMBL" id="HBUF01283738">
    <property type="protein sequence ID" value="CAG6687859.1"/>
    <property type="molecule type" value="Transcribed_RNA"/>
</dbReference>
<dbReference type="EMBL" id="HBUF01339791">
    <property type="protein sequence ID" value="CAG6701260.1"/>
    <property type="molecule type" value="Transcribed_RNA"/>
</dbReference>
<dbReference type="InterPro" id="IPR007110">
    <property type="entry name" value="Ig-like_dom"/>
</dbReference>
<keyword evidence="2" id="KW-0677">Repeat</keyword>
<dbReference type="EMBL" id="HBUF01641709">
    <property type="protein sequence ID" value="CAG6785092.1"/>
    <property type="molecule type" value="Transcribed_RNA"/>
</dbReference>
<keyword evidence="3" id="KW-1015">Disulfide bond</keyword>
<dbReference type="EMBL" id="HBUF01339789">
    <property type="protein sequence ID" value="CAG6701256.1"/>
    <property type="molecule type" value="Transcribed_RNA"/>
</dbReference>
<name>A0A8D8U5Q4_9HEMI</name>
<protein>
    <submittedName>
        <fullName evidence="6">Neural/ectodermal development factor IMP-L2</fullName>
    </submittedName>
</protein>
<evidence type="ECO:0000256" key="4">
    <source>
        <dbReference type="ARBA" id="ARBA00023319"/>
    </source>
</evidence>
<proteinExistence type="predicted"/>
<dbReference type="PANTHER" id="PTHR12231:SF253">
    <property type="entry name" value="DPR-INTERACTING PROTEIN ETA, ISOFORM B-RELATED"/>
    <property type="match status" value="1"/>
</dbReference>
<dbReference type="Gene3D" id="2.60.40.10">
    <property type="entry name" value="Immunoglobulins"/>
    <property type="match status" value="2"/>
</dbReference>
<dbReference type="EMBL" id="HBUF01339792">
    <property type="protein sequence ID" value="CAG6701263.1"/>
    <property type="molecule type" value="Transcribed_RNA"/>
</dbReference>
<evidence type="ECO:0000256" key="1">
    <source>
        <dbReference type="ARBA" id="ARBA00022729"/>
    </source>
</evidence>
<dbReference type="InterPro" id="IPR003599">
    <property type="entry name" value="Ig_sub"/>
</dbReference>
<dbReference type="SMART" id="SM00409">
    <property type="entry name" value="IG"/>
    <property type="match status" value="2"/>
</dbReference>
<dbReference type="EMBL" id="HBUF01339795">
    <property type="protein sequence ID" value="CAG6701272.1"/>
    <property type="molecule type" value="Transcribed_RNA"/>
</dbReference>
<sequence>MVQLPSFGPICASSSVENLSHSLSAFLSPKTIIKTGMNPALSSTMYLLVATVLSAGSSTFAAHIPIMNDLYLEQNNRILEPVYSKFDRVRTESNHIDLDDDNTMGDQVQVDMKPPHIQRVIAGGRVEIVCEANGSPPPKVQWFKGHELVQESGFEEQNDLGAMSLASVKSRLVIECVRPEHQGVYTCQAVAGSQSKMSKHVTIFVQGGDNKTCLDRQHKPVMAPRIVTWSPVTIATIGGDIAIPCNAAGYPQPEIFWTNQENENVANDPRVQVLKTGELFISKLHWQDMGEYTCVAISPMGRTQESTFLYPLSEED</sequence>
<feature type="domain" description="Ig-like" evidence="5">
    <location>
        <begin position="224"/>
        <end position="310"/>
    </location>
</feature>
<dbReference type="EMBL" id="HBUF01071722">
    <property type="protein sequence ID" value="CAG6629746.1"/>
    <property type="molecule type" value="Transcribed_RNA"/>
</dbReference>
<feature type="domain" description="Ig-like" evidence="5">
    <location>
        <begin position="123"/>
        <end position="202"/>
    </location>
</feature>
<dbReference type="EMBL" id="HBUF01339794">
    <property type="protein sequence ID" value="CAG6701269.1"/>
    <property type="molecule type" value="Transcribed_RNA"/>
</dbReference>
<organism evidence="6">
    <name type="scientific">Cacopsylla melanoneura</name>
    <dbReference type="NCBI Taxonomy" id="428564"/>
    <lineage>
        <taxon>Eukaryota</taxon>
        <taxon>Metazoa</taxon>
        <taxon>Ecdysozoa</taxon>
        <taxon>Arthropoda</taxon>
        <taxon>Hexapoda</taxon>
        <taxon>Insecta</taxon>
        <taxon>Pterygota</taxon>
        <taxon>Neoptera</taxon>
        <taxon>Paraneoptera</taxon>
        <taxon>Hemiptera</taxon>
        <taxon>Sternorrhyncha</taxon>
        <taxon>Psylloidea</taxon>
        <taxon>Psyllidae</taxon>
        <taxon>Psyllinae</taxon>
        <taxon>Cacopsylla</taxon>
    </lineage>
</organism>
<dbReference type="Pfam" id="PF13927">
    <property type="entry name" value="Ig_3"/>
    <property type="match status" value="2"/>
</dbReference>
<dbReference type="EMBL" id="HBUF01641710">
    <property type="protein sequence ID" value="CAG6785095.1"/>
    <property type="molecule type" value="Transcribed_RNA"/>
</dbReference>
<evidence type="ECO:0000256" key="3">
    <source>
        <dbReference type="ARBA" id="ARBA00023157"/>
    </source>
</evidence>
<dbReference type="InterPro" id="IPR051170">
    <property type="entry name" value="Neural/epithelial_adhesion"/>
</dbReference>
<dbReference type="EMBL" id="HBUF01283737">
    <property type="protein sequence ID" value="CAG6687857.1"/>
    <property type="molecule type" value="Transcribed_RNA"/>
</dbReference>
<dbReference type="CDD" id="cd00096">
    <property type="entry name" value="Ig"/>
    <property type="match status" value="1"/>
</dbReference>
<dbReference type="EMBL" id="HBUF01339797">
    <property type="protein sequence ID" value="CAG6701278.1"/>
    <property type="molecule type" value="Transcribed_RNA"/>
</dbReference>
<dbReference type="PROSITE" id="PS50835">
    <property type="entry name" value="IG_LIKE"/>
    <property type="match status" value="2"/>
</dbReference>
<dbReference type="EMBL" id="HBUF01071721">
    <property type="protein sequence ID" value="CAG6629744.1"/>
    <property type="molecule type" value="Transcribed_RNA"/>
</dbReference>
<dbReference type="SMART" id="SM00408">
    <property type="entry name" value="IGc2"/>
    <property type="match status" value="2"/>
</dbReference>
<keyword evidence="4" id="KW-0393">Immunoglobulin domain</keyword>
<dbReference type="EMBL" id="HBUF01339788">
    <property type="protein sequence ID" value="CAG6701253.1"/>
    <property type="molecule type" value="Transcribed_RNA"/>
</dbReference>
<evidence type="ECO:0000256" key="2">
    <source>
        <dbReference type="ARBA" id="ARBA00022737"/>
    </source>
</evidence>
<dbReference type="InterPro" id="IPR013783">
    <property type="entry name" value="Ig-like_fold"/>
</dbReference>
<dbReference type="InterPro" id="IPR036179">
    <property type="entry name" value="Ig-like_dom_sf"/>
</dbReference>
<accession>A0A8D8U5Q4</accession>
<evidence type="ECO:0000313" key="6">
    <source>
        <dbReference type="EMBL" id="CAG6701256.1"/>
    </source>
</evidence>
<dbReference type="InterPro" id="IPR003598">
    <property type="entry name" value="Ig_sub2"/>
</dbReference>
<dbReference type="PANTHER" id="PTHR12231">
    <property type="entry name" value="CTX-RELATED TYPE I TRANSMEMBRANE PROTEIN"/>
    <property type="match status" value="1"/>
</dbReference>
<reference evidence="6" key="1">
    <citation type="submission" date="2021-05" db="EMBL/GenBank/DDBJ databases">
        <authorList>
            <person name="Alioto T."/>
            <person name="Alioto T."/>
            <person name="Gomez Garrido J."/>
        </authorList>
    </citation>
    <scope>NUCLEOTIDE SEQUENCE</scope>
</reference>
<dbReference type="EMBL" id="HBUF01339793">
    <property type="protein sequence ID" value="CAG6701266.1"/>
    <property type="molecule type" value="Transcribed_RNA"/>
</dbReference>
<dbReference type="EMBL" id="HBUF01339796">
    <property type="protein sequence ID" value="CAG6701275.1"/>
    <property type="molecule type" value="Transcribed_RNA"/>
</dbReference>
<dbReference type="SUPFAM" id="SSF48726">
    <property type="entry name" value="Immunoglobulin"/>
    <property type="match status" value="2"/>
</dbReference>
<dbReference type="EMBL" id="HBUF01283739">
    <property type="protein sequence ID" value="CAG6687861.1"/>
    <property type="molecule type" value="Transcribed_RNA"/>
</dbReference>
<keyword evidence="1" id="KW-0732">Signal</keyword>
<dbReference type="AlphaFoldDB" id="A0A8D8U5Q4"/>
<evidence type="ECO:0000259" key="5">
    <source>
        <dbReference type="PROSITE" id="PS50835"/>
    </source>
</evidence>
<dbReference type="EMBL" id="HBUF01339798">
    <property type="protein sequence ID" value="CAG6701281.1"/>
    <property type="molecule type" value="Transcribed_RNA"/>
</dbReference>